<dbReference type="Proteomes" id="UP001151234">
    <property type="component" value="Unassembled WGS sequence"/>
</dbReference>
<comment type="similarity">
    <text evidence="1">Belongs to the transferase hexapeptide repeat family.</text>
</comment>
<evidence type="ECO:0000256" key="2">
    <source>
        <dbReference type="ARBA" id="ARBA00022679"/>
    </source>
</evidence>
<keyword evidence="7" id="KW-1185">Reference proteome</keyword>
<dbReference type="EMBL" id="JAPJZI010000001">
    <property type="protein sequence ID" value="MDA5398864.1"/>
    <property type="molecule type" value="Genomic_DNA"/>
</dbReference>
<dbReference type="InterPro" id="IPR018357">
    <property type="entry name" value="Hexapep_transf_CS"/>
</dbReference>
<dbReference type="InterPro" id="IPR024688">
    <property type="entry name" value="Mac_dom"/>
</dbReference>
<gene>
    <name evidence="6" type="ORF">OQ273_09810</name>
</gene>
<comment type="caution">
    <text evidence="6">The sequence shown here is derived from an EMBL/GenBank/DDBJ whole genome shotgun (WGS) entry which is preliminary data.</text>
</comment>
<protein>
    <submittedName>
        <fullName evidence="6">Sugar O-acetyltransferase</fullName>
    </submittedName>
</protein>
<evidence type="ECO:0000256" key="1">
    <source>
        <dbReference type="ARBA" id="ARBA00007274"/>
    </source>
</evidence>
<dbReference type="SMART" id="SM01266">
    <property type="entry name" value="Mac"/>
    <property type="match status" value="1"/>
</dbReference>
<evidence type="ECO:0000256" key="3">
    <source>
        <dbReference type="ARBA" id="ARBA00022737"/>
    </source>
</evidence>
<evidence type="ECO:0000313" key="7">
    <source>
        <dbReference type="Proteomes" id="UP001151234"/>
    </source>
</evidence>
<keyword evidence="2" id="KW-0808">Transferase</keyword>
<accession>A0A9X3UKX2</accession>
<dbReference type="AlphaFoldDB" id="A0A9X3UKX2"/>
<evidence type="ECO:0000313" key="6">
    <source>
        <dbReference type="EMBL" id="MDA5398864.1"/>
    </source>
</evidence>
<dbReference type="GO" id="GO:0016407">
    <property type="term" value="F:acetyltransferase activity"/>
    <property type="evidence" value="ECO:0007669"/>
    <property type="project" value="InterPro"/>
</dbReference>
<feature type="domain" description="Maltose/galactoside acetyltransferase" evidence="5">
    <location>
        <begin position="5"/>
        <end position="59"/>
    </location>
</feature>
<dbReference type="CDD" id="cd03357">
    <property type="entry name" value="LbH_MAT_GAT"/>
    <property type="match status" value="1"/>
</dbReference>
<sequence>MASEREKMEAGLMYCCVDDELDRLRSRTYEIVHGHNSMPPSKRGDVAPELAALFGLAGDNIRLEAPFHCVYGYNLFLEERVYMNVGCVILDTARVHVGAGTMFGPGVHVYCAEHSKDPVERAAGLEVAKPVTIGENVWVGGRAVILPGVSIGANAIVGAGSVVTRDVPPGATVVGNPARAVARD</sequence>
<dbReference type="PROSITE" id="PS00101">
    <property type="entry name" value="HEXAPEP_TRANSFERASES"/>
    <property type="match status" value="1"/>
</dbReference>
<name>A0A9X3UKX2_9HYPH</name>
<dbReference type="InterPro" id="IPR011004">
    <property type="entry name" value="Trimer_LpxA-like_sf"/>
</dbReference>
<keyword evidence="3" id="KW-0677">Repeat</keyword>
<dbReference type="GO" id="GO:0005829">
    <property type="term" value="C:cytosol"/>
    <property type="evidence" value="ECO:0007669"/>
    <property type="project" value="TreeGrafter"/>
</dbReference>
<dbReference type="Gene3D" id="2.160.10.10">
    <property type="entry name" value="Hexapeptide repeat proteins"/>
    <property type="match status" value="1"/>
</dbReference>
<evidence type="ECO:0000259" key="5">
    <source>
        <dbReference type="SMART" id="SM01266"/>
    </source>
</evidence>
<dbReference type="SUPFAM" id="SSF51161">
    <property type="entry name" value="Trimeric LpxA-like enzymes"/>
    <property type="match status" value="1"/>
</dbReference>
<dbReference type="PANTHER" id="PTHR23416">
    <property type="entry name" value="SIALIC ACID SYNTHASE-RELATED"/>
    <property type="match status" value="1"/>
</dbReference>
<reference evidence="6" key="1">
    <citation type="submission" date="2022-11" db="EMBL/GenBank/DDBJ databases">
        <title>Draft genome sequence of Hoeflea poritis E7-10 and Hoeflea prorocentri PM5-8, separated from scleractinian coral Porites lutea and marine dinoflagellate.</title>
        <authorList>
            <person name="Zhang G."/>
            <person name="Wei Q."/>
            <person name="Cai L."/>
        </authorList>
    </citation>
    <scope>NUCLEOTIDE SEQUENCE</scope>
    <source>
        <strain evidence="6">PM5-8</strain>
    </source>
</reference>
<dbReference type="RefSeq" id="WP_267990273.1">
    <property type="nucleotide sequence ID" value="NZ_JAPJZI010000001.1"/>
</dbReference>
<dbReference type="Pfam" id="PF00132">
    <property type="entry name" value="Hexapep"/>
    <property type="match status" value="1"/>
</dbReference>
<dbReference type="GO" id="GO:0008374">
    <property type="term" value="F:O-acyltransferase activity"/>
    <property type="evidence" value="ECO:0007669"/>
    <property type="project" value="TreeGrafter"/>
</dbReference>
<evidence type="ECO:0000256" key="4">
    <source>
        <dbReference type="ARBA" id="ARBA00023315"/>
    </source>
</evidence>
<dbReference type="InterPro" id="IPR001451">
    <property type="entry name" value="Hexapep"/>
</dbReference>
<dbReference type="PANTHER" id="PTHR23416:SF23">
    <property type="entry name" value="ACETYLTRANSFERASE C18B11.09C-RELATED"/>
    <property type="match status" value="1"/>
</dbReference>
<dbReference type="InterPro" id="IPR051159">
    <property type="entry name" value="Hexapeptide_acetyltransf"/>
</dbReference>
<organism evidence="6 7">
    <name type="scientific">Hoeflea prorocentri</name>
    <dbReference type="NCBI Taxonomy" id="1922333"/>
    <lineage>
        <taxon>Bacteria</taxon>
        <taxon>Pseudomonadati</taxon>
        <taxon>Pseudomonadota</taxon>
        <taxon>Alphaproteobacteria</taxon>
        <taxon>Hyphomicrobiales</taxon>
        <taxon>Rhizobiaceae</taxon>
        <taxon>Hoeflea</taxon>
    </lineage>
</organism>
<proteinExistence type="inferred from homology"/>
<keyword evidence="4" id="KW-0012">Acyltransferase</keyword>